<dbReference type="InterPro" id="IPR002882">
    <property type="entry name" value="CofD"/>
</dbReference>
<reference evidence="2" key="1">
    <citation type="submission" date="2020-04" db="EMBL/GenBank/DDBJ databases">
        <title>Deep metagenomics examines the oral microbiome during advanced dental caries in children, revealing novel taxa and co-occurrences with host molecules.</title>
        <authorList>
            <person name="Baker J.L."/>
            <person name="Morton J.T."/>
            <person name="Dinis M."/>
            <person name="Alvarez R."/>
            <person name="Tran N.C."/>
            <person name="Knight R."/>
            <person name="Edlund A."/>
        </authorList>
    </citation>
    <scope>NUCLEOTIDE SEQUENCE</scope>
    <source>
        <strain evidence="2">JCVI_23_bin.16</strain>
    </source>
</reference>
<evidence type="ECO:0000313" key="3">
    <source>
        <dbReference type="Proteomes" id="UP000757900"/>
    </source>
</evidence>
<sequence length="206" mass="22052">MSETKSHRYKVAVIGGGTGLPVILRGLKRIDADITAVVTVADDGGSSGAIRDYIDVVPPGDIRNCMVALSDADELLLDVFQYRFNTDDDFLAGHAIGNLLIAALKEMRGSLTESLDILSNYMKVQGQILPAATEPLVLHALFEDGTIAVGESKIARHRKKIQQVLVTTMQGEPAIHATPHVVEAIEQADLIVLGPGSLYSSILPNL</sequence>
<dbReference type="InterPro" id="IPR010119">
    <property type="entry name" value="Gluconeogen_factor"/>
</dbReference>
<dbReference type="PANTHER" id="PTHR30135:SF3">
    <property type="entry name" value="GLUCONEOGENESIS FACTOR-RELATED"/>
    <property type="match status" value="1"/>
</dbReference>
<protein>
    <submittedName>
        <fullName evidence="2">YvcK family protein</fullName>
    </submittedName>
</protein>
<accession>A0A929MP65</accession>
<dbReference type="InterPro" id="IPR038136">
    <property type="entry name" value="CofD-like_dom_sf"/>
</dbReference>
<dbReference type="EMBL" id="JABZFV010000055">
    <property type="protein sequence ID" value="MBF0934712.1"/>
    <property type="molecule type" value="Genomic_DNA"/>
</dbReference>
<dbReference type="Pfam" id="PF01933">
    <property type="entry name" value="CofD"/>
    <property type="match status" value="1"/>
</dbReference>
<dbReference type="GO" id="GO:0043743">
    <property type="term" value="F:LPPG:FO 2-phospho-L-lactate transferase activity"/>
    <property type="evidence" value="ECO:0007669"/>
    <property type="project" value="InterPro"/>
</dbReference>
<dbReference type="Proteomes" id="UP000757900">
    <property type="component" value="Unassembled WGS sequence"/>
</dbReference>
<organism evidence="2 3">
    <name type="scientific">Abiotrophia defectiva</name>
    <name type="common">Streptococcus defectivus</name>
    <dbReference type="NCBI Taxonomy" id="46125"/>
    <lineage>
        <taxon>Bacteria</taxon>
        <taxon>Bacillati</taxon>
        <taxon>Bacillota</taxon>
        <taxon>Bacilli</taxon>
        <taxon>Lactobacillales</taxon>
        <taxon>Aerococcaceae</taxon>
        <taxon>Abiotrophia</taxon>
    </lineage>
</organism>
<keyword evidence="1" id="KW-0963">Cytoplasm</keyword>
<dbReference type="NCBIfam" id="TIGR01826">
    <property type="entry name" value="CofD_related"/>
    <property type="match status" value="1"/>
</dbReference>
<dbReference type="CDD" id="cd07187">
    <property type="entry name" value="YvcK_like"/>
    <property type="match status" value="1"/>
</dbReference>
<dbReference type="Gene3D" id="3.40.50.10680">
    <property type="entry name" value="CofD-like domains"/>
    <property type="match status" value="1"/>
</dbReference>
<gene>
    <name evidence="2" type="ORF">HXK00_03580</name>
</gene>
<evidence type="ECO:0000256" key="1">
    <source>
        <dbReference type="ARBA" id="ARBA00022490"/>
    </source>
</evidence>
<dbReference type="PANTHER" id="PTHR30135">
    <property type="entry name" value="UNCHARACTERIZED PROTEIN YVCK-RELATED"/>
    <property type="match status" value="1"/>
</dbReference>
<dbReference type="AlphaFoldDB" id="A0A929MP65"/>
<name>A0A929MP65_ABIDE</name>
<proteinExistence type="predicted"/>
<evidence type="ECO:0000313" key="2">
    <source>
        <dbReference type="EMBL" id="MBF0934712.1"/>
    </source>
</evidence>
<dbReference type="SUPFAM" id="SSF142338">
    <property type="entry name" value="CofD-like"/>
    <property type="match status" value="1"/>
</dbReference>
<comment type="caution">
    <text evidence="2">The sequence shown here is derived from an EMBL/GenBank/DDBJ whole genome shotgun (WGS) entry which is preliminary data.</text>
</comment>
<feature type="non-terminal residue" evidence="2">
    <location>
        <position position="206"/>
    </location>
</feature>